<dbReference type="RefSeq" id="WP_212976802.1">
    <property type="nucleotide sequence ID" value="NZ_AP025343.1"/>
</dbReference>
<comment type="caution">
    <text evidence="1">The sequence shown here is derived from an EMBL/GenBank/DDBJ whole genome shotgun (WGS) entry which is preliminary data.</text>
</comment>
<evidence type="ECO:0000313" key="1">
    <source>
        <dbReference type="EMBL" id="GIO45670.1"/>
    </source>
</evidence>
<sequence>MKRLLIFSVAVFIVIAFNVSVEAEPEYAKWGAIAVNETQKRFKADIIDYKHIGRIELTPKKSEEKFKLWLRNKEGNEFGLYVSIQFDPSTDLIYSIRFSESNQ</sequence>
<dbReference type="Gene3D" id="3.10.450.390">
    <property type="entry name" value="Protein of unknown function DUF3889"/>
    <property type="match status" value="1"/>
</dbReference>
<keyword evidence="2" id="KW-1185">Reference proteome</keyword>
<name>A0A920CNS7_9BACL</name>
<proteinExistence type="predicted"/>
<protein>
    <recommendedName>
        <fullName evidence="3">DUF3889 domain-containing protein</fullName>
    </recommendedName>
</protein>
<dbReference type="EMBL" id="BORT01000001">
    <property type="protein sequence ID" value="GIO45670.1"/>
    <property type="molecule type" value="Genomic_DNA"/>
</dbReference>
<dbReference type="InterPro" id="IPR024987">
    <property type="entry name" value="DUF3889"/>
</dbReference>
<dbReference type="Proteomes" id="UP000682811">
    <property type="component" value="Unassembled WGS sequence"/>
</dbReference>
<evidence type="ECO:0008006" key="3">
    <source>
        <dbReference type="Google" id="ProtNLM"/>
    </source>
</evidence>
<organism evidence="1 2">
    <name type="scientific">Paenibacillus azoreducens</name>
    <dbReference type="NCBI Taxonomy" id="116718"/>
    <lineage>
        <taxon>Bacteria</taxon>
        <taxon>Bacillati</taxon>
        <taxon>Bacillota</taxon>
        <taxon>Bacilli</taxon>
        <taxon>Bacillales</taxon>
        <taxon>Paenibacillaceae</taxon>
        <taxon>Paenibacillus</taxon>
    </lineage>
</organism>
<dbReference type="AlphaFoldDB" id="A0A920CNS7"/>
<accession>A0A920CNS7</accession>
<evidence type="ECO:0000313" key="2">
    <source>
        <dbReference type="Proteomes" id="UP000682811"/>
    </source>
</evidence>
<gene>
    <name evidence="1" type="ORF">J34TS1_04350</name>
</gene>
<reference evidence="1 2" key="1">
    <citation type="submission" date="2021-03" db="EMBL/GenBank/DDBJ databases">
        <title>Antimicrobial resistance genes in bacteria isolated from Japanese honey, and their potential for conferring macrolide and lincosamide resistance in the American foulbrood pathogen Paenibacillus larvae.</title>
        <authorList>
            <person name="Okamoto M."/>
            <person name="Kumagai M."/>
            <person name="Kanamori H."/>
            <person name="Takamatsu D."/>
        </authorList>
    </citation>
    <scope>NUCLEOTIDE SEQUENCE [LARGE SCALE GENOMIC DNA]</scope>
    <source>
        <strain evidence="1 2">J34TS1</strain>
    </source>
</reference>
<dbReference type="Pfam" id="PF13028">
    <property type="entry name" value="DUF3889"/>
    <property type="match status" value="1"/>
</dbReference>